<comment type="caution">
    <text evidence="2">The sequence shown here is derived from an EMBL/GenBank/DDBJ whole genome shotgun (WGS) entry which is preliminary data.</text>
</comment>
<evidence type="ECO:0000313" key="2">
    <source>
        <dbReference type="EMBL" id="MDQ2587300.1"/>
    </source>
</evidence>
<dbReference type="SUPFAM" id="SSF47413">
    <property type="entry name" value="lambda repressor-like DNA-binding domains"/>
    <property type="match status" value="1"/>
</dbReference>
<reference evidence="2 3" key="1">
    <citation type="submission" date="2017-06" db="EMBL/GenBank/DDBJ databases">
        <title>Cultured bacterium strain Saccharothrix yanglingensis Hhs.015.</title>
        <authorList>
            <person name="Xia Y."/>
        </authorList>
    </citation>
    <scope>NUCLEOTIDE SEQUENCE [LARGE SCALE GENOMIC DNA]</scope>
    <source>
        <strain evidence="2 3">Hhs.015</strain>
    </source>
</reference>
<dbReference type="EMBL" id="NSDM01000012">
    <property type="protein sequence ID" value="MDQ2587300.1"/>
    <property type="molecule type" value="Genomic_DNA"/>
</dbReference>
<dbReference type="CDD" id="cd00093">
    <property type="entry name" value="HTH_XRE"/>
    <property type="match status" value="1"/>
</dbReference>
<dbReference type="InterPro" id="IPR001387">
    <property type="entry name" value="Cro/C1-type_HTH"/>
</dbReference>
<organism evidence="2 3">
    <name type="scientific">Saccharothrix yanglingensis</name>
    <dbReference type="NCBI Taxonomy" id="659496"/>
    <lineage>
        <taxon>Bacteria</taxon>
        <taxon>Bacillati</taxon>
        <taxon>Actinomycetota</taxon>
        <taxon>Actinomycetes</taxon>
        <taxon>Pseudonocardiales</taxon>
        <taxon>Pseudonocardiaceae</taxon>
        <taxon>Saccharothrix</taxon>
    </lineage>
</organism>
<gene>
    <name evidence="2" type="ORF">CKY47_25610</name>
</gene>
<feature type="domain" description="HTH cro/C1-type" evidence="1">
    <location>
        <begin position="13"/>
        <end position="67"/>
    </location>
</feature>
<dbReference type="SMART" id="SM00530">
    <property type="entry name" value="HTH_XRE"/>
    <property type="match status" value="1"/>
</dbReference>
<dbReference type="Proteomes" id="UP001225605">
    <property type="component" value="Unassembled WGS sequence"/>
</dbReference>
<proteinExistence type="predicted"/>
<accession>A0ABU0X5C1</accession>
<protein>
    <recommendedName>
        <fullName evidence="1">HTH cro/C1-type domain-containing protein</fullName>
    </recommendedName>
</protein>
<dbReference type="Gene3D" id="1.10.260.40">
    <property type="entry name" value="lambda repressor-like DNA-binding domains"/>
    <property type="match status" value="1"/>
</dbReference>
<evidence type="ECO:0000259" key="1">
    <source>
        <dbReference type="PROSITE" id="PS50943"/>
    </source>
</evidence>
<dbReference type="Pfam" id="PF13560">
    <property type="entry name" value="HTH_31"/>
    <property type="match status" value="1"/>
</dbReference>
<name>A0ABU0X5C1_9PSEU</name>
<dbReference type="InterPro" id="IPR010982">
    <property type="entry name" value="Lambda_DNA-bd_dom_sf"/>
</dbReference>
<dbReference type="PROSITE" id="PS50943">
    <property type="entry name" value="HTH_CROC1"/>
    <property type="match status" value="1"/>
</dbReference>
<keyword evidence="3" id="KW-1185">Reference proteome</keyword>
<evidence type="ECO:0000313" key="3">
    <source>
        <dbReference type="Proteomes" id="UP001225605"/>
    </source>
</evidence>
<sequence>MTEPAGVRLAREIRRRRTEAGLSQPQLARKIGYTRQYVSLAERAGHNLPSAEVVRALDHALGTGGALMALREEGRNEQKRLRQQYGRAANEQQKNLLDDVADVRDAGSRARIEFHSDDTAVTMSTGDAAPSA</sequence>